<keyword evidence="8" id="KW-1133">Transmembrane helix</keyword>
<name>A0AAV0D9K4_9ASTE</name>
<dbReference type="SUPFAM" id="SSF48695">
    <property type="entry name" value="Multiheme cytochromes"/>
    <property type="match status" value="1"/>
</dbReference>
<gene>
    <name evidence="10" type="ORF">CEPIT_LOCUS12475</name>
</gene>
<evidence type="ECO:0000256" key="4">
    <source>
        <dbReference type="ARBA" id="ARBA00022771"/>
    </source>
</evidence>
<comment type="catalytic activity">
    <reaction evidence="1">
        <text>S-ubiquitinyl-[E2 ubiquitin-conjugating enzyme]-L-cysteine + [acceptor protein]-L-lysine = [E2 ubiquitin-conjugating enzyme]-L-cysteine + N(6)-ubiquitinyl-[acceptor protein]-L-lysine.</text>
        <dbReference type="EC" id="2.3.2.27"/>
    </reaction>
</comment>
<dbReference type="SUPFAM" id="SSF57850">
    <property type="entry name" value="RING/U-box"/>
    <property type="match status" value="1"/>
</dbReference>
<evidence type="ECO:0000256" key="1">
    <source>
        <dbReference type="ARBA" id="ARBA00000900"/>
    </source>
</evidence>
<evidence type="ECO:0000259" key="9">
    <source>
        <dbReference type="PROSITE" id="PS50089"/>
    </source>
</evidence>
<accession>A0AAV0D9K4</accession>
<feature type="domain" description="RING-type" evidence="9">
    <location>
        <begin position="314"/>
        <end position="355"/>
    </location>
</feature>
<dbReference type="CDD" id="cd16454">
    <property type="entry name" value="RING-H2_PA-TM-RING"/>
    <property type="match status" value="1"/>
</dbReference>
<comment type="caution">
    <text evidence="10">The sequence shown here is derived from an EMBL/GenBank/DDBJ whole genome shotgun (WGS) entry which is preliminary data.</text>
</comment>
<dbReference type="Gene3D" id="3.30.40.10">
    <property type="entry name" value="Zinc/RING finger domain, C3HC4 (zinc finger)"/>
    <property type="match status" value="1"/>
</dbReference>
<dbReference type="InterPro" id="IPR036280">
    <property type="entry name" value="Multihaem_cyt_sf"/>
</dbReference>
<evidence type="ECO:0000313" key="10">
    <source>
        <dbReference type="EMBL" id="CAH9093378.1"/>
    </source>
</evidence>
<dbReference type="EMBL" id="CAMAPF010000075">
    <property type="protein sequence ID" value="CAH9093378.1"/>
    <property type="molecule type" value="Genomic_DNA"/>
</dbReference>
<dbReference type="GO" id="GO:0016567">
    <property type="term" value="P:protein ubiquitination"/>
    <property type="evidence" value="ECO:0007669"/>
    <property type="project" value="TreeGrafter"/>
</dbReference>
<dbReference type="PANTHER" id="PTHR15710">
    <property type="entry name" value="E3 UBIQUITIN-PROTEIN LIGASE PRAJA"/>
    <property type="match status" value="1"/>
</dbReference>
<organism evidence="10 11">
    <name type="scientific">Cuscuta epithymum</name>
    <dbReference type="NCBI Taxonomy" id="186058"/>
    <lineage>
        <taxon>Eukaryota</taxon>
        <taxon>Viridiplantae</taxon>
        <taxon>Streptophyta</taxon>
        <taxon>Embryophyta</taxon>
        <taxon>Tracheophyta</taxon>
        <taxon>Spermatophyta</taxon>
        <taxon>Magnoliopsida</taxon>
        <taxon>eudicotyledons</taxon>
        <taxon>Gunneridae</taxon>
        <taxon>Pentapetalae</taxon>
        <taxon>asterids</taxon>
        <taxon>lamiids</taxon>
        <taxon>Solanales</taxon>
        <taxon>Convolvulaceae</taxon>
        <taxon>Cuscuteae</taxon>
        <taxon>Cuscuta</taxon>
        <taxon>Cuscuta subgen. Cuscuta</taxon>
    </lineage>
</organism>
<feature type="region of interest" description="Disordered" evidence="7">
    <location>
        <begin position="396"/>
        <end position="431"/>
    </location>
</feature>
<keyword evidence="8" id="KW-0812">Transmembrane</keyword>
<evidence type="ECO:0000256" key="2">
    <source>
        <dbReference type="ARBA" id="ARBA00012483"/>
    </source>
</evidence>
<sequence>MDGTQNYHYLCCHCHWGFSSAHEAILCPQCFLELLYEIKSITFYLKDINDHQEPPLPFRWQSRNDEETEPFLMLRRPGVVIRLRWPRRGFQLQTNEWKGRSEELQSAIEHVTQCNQWYWCYECRKVGTLNQDNIVSSYPLEIIQCSECLRHRTDRFTNTTIDSHDHYNWCYQCHTPHVVTSSSSFENICPRCGAGDQFMAVIQIRRTTLIIDIDKQSSMRNIQTNSFWFIEQMSHPPVKAWTEQYQREYFSSPKAVAGLLELRHILYTMDLEELDSMQRYSPQYNPHSVESSRTMDAIHTVNISESHLGSERRCSVCLEDFEVGGKASELPCNHIYHRRCITPWLINEYTCPICRHDVHTAIRAIENCIGSCDDEQHETTDMNIDPDEGERCQEFEQNDEPERHEHEYECEQHDGREEYEESERGHDGQEIEPKLGWRGIDKHFKFRLLVVAGLKRVGALFILLLVAAFSPFRAIRLKMKNLY</sequence>
<evidence type="ECO:0000256" key="5">
    <source>
        <dbReference type="ARBA" id="ARBA00022833"/>
    </source>
</evidence>
<dbReference type="Pfam" id="PF13639">
    <property type="entry name" value="zf-RING_2"/>
    <property type="match status" value="1"/>
</dbReference>
<dbReference type="PANTHER" id="PTHR15710:SF18">
    <property type="entry name" value="RING-TYPE E3 UBIQUITIN TRANSFERASE"/>
    <property type="match status" value="1"/>
</dbReference>
<dbReference type="EC" id="2.3.2.27" evidence="2"/>
<dbReference type="InterPro" id="IPR013083">
    <property type="entry name" value="Znf_RING/FYVE/PHD"/>
</dbReference>
<dbReference type="SMART" id="SM00184">
    <property type="entry name" value="RING"/>
    <property type="match status" value="1"/>
</dbReference>
<keyword evidence="3" id="KW-0479">Metal-binding</keyword>
<feature type="transmembrane region" description="Helical" evidence="8">
    <location>
        <begin position="457"/>
        <end position="475"/>
    </location>
</feature>
<dbReference type="InterPro" id="IPR001841">
    <property type="entry name" value="Znf_RING"/>
</dbReference>
<dbReference type="GO" id="GO:0061630">
    <property type="term" value="F:ubiquitin protein ligase activity"/>
    <property type="evidence" value="ECO:0007669"/>
    <property type="project" value="UniProtKB-EC"/>
</dbReference>
<keyword evidence="8" id="KW-0472">Membrane</keyword>
<keyword evidence="5" id="KW-0862">Zinc</keyword>
<dbReference type="Proteomes" id="UP001152523">
    <property type="component" value="Unassembled WGS sequence"/>
</dbReference>
<proteinExistence type="predicted"/>
<protein>
    <recommendedName>
        <fullName evidence="2">RING-type E3 ubiquitin transferase</fullName>
        <ecNumber evidence="2">2.3.2.27</ecNumber>
    </recommendedName>
</protein>
<evidence type="ECO:0000256" key="3">
    <source>
        <dbReference type="ARBA" id="ARBA00022723"/>
    </source>
</evidence>
<keyword evidence="4 6" id="KW-0863">Zinc-finger</keyword>
<dbReference type="GO" id="GO:0005737">
    <property type="term" value="C:cytoplasm"/>
    <property type="evidence" value="ECO:0007669"/>
    <property type="project" value="TreeGrafter"/>
</dbReference>
<evidence type="ECO:0000256" key="8">
    <source>
        <dbReference type="SAM" id="Phobius"/>
    </source>
</evidence>
<evidence type="ECO:0000313" key="11">
    <source>
        <dbReference type="Proteomes" id="UP001152523"/>
    </source>
</evidence>
<dbReference type="AlphaFoldDB" id="A0AAV0D9K4"/>
<dbReference type="PROSITE" id="PS50089">
    <property type="entry name" value="ZF_RING_2"/>
    <property type="match status" value="1"/>
</dbReference>
<evidence type="ECO:0000256" key="6">
    <source>
        <dbReference type="PROSITE-ProRule" id="PRU00175"/>
    </source>
</evidence>
<evidence type="ECO:0000256" key="7">
    <source>
        <dbReference type="SAM" id="MobiDB-lite"/>
    </source>
</evidence>
<keyword evidence="11" id="KW-1185">Reference proteome</keyword>
<dbReference type="GO" id="GO:0008270">
    <property type="term" value="F:zinc ion binding"/>
    <property type="evidence" value="ECO:0007669"/>
    <property type="project" value="UniProtKB-KW"/>
</dbReference>
<reference evidence="10" key="1">
    <citation type="submission" date="2022-07" db="EMBL/GenBank/DDBJ databases">
        <authorList>
            <person name="Macas J."/>
            <person name="Novak P."/>
            <person name="Neumann P."/>
        </authorList>
    </citation>
    <scope>NUCLEOTIDE SEQUENCE</scope>
</reference>